<dbReference type="SUPFAM" id="SSF88723">
    <property type="entry name" value="PIN domain-like"/>
    <property type="match status" value="1"/>
</dbReference>
<reference evidence="3" key="1">
    <citation type="submission" date="2020-07" db="EMBL/GenBank/DDBJ databases">
        <title>Draft Genome Sequence of a Deep-Sea Yeast, Naganishia (Cryptococcus) liquefaciens strain N6.</title>
        <authorList>
            <person name="Han Y.W."/>
            <person name="Kajitani R."/>
            <person name="Morimoto H."/>
            <person name="Parhat M."/>
            <person name="Tsubouchi H."/>
            <person name="Bakenova O."/>
            <person name="Ogata M."/>
            <person name="Argunhan B."/>
            <person name="Aoki R."/>
            <person name="Kajiwara S."/>
            <person name="Itoh T."/>
            <person name="Iwasaki H."/>
        </authorList>
    </citation>
    <scope>NUCLEOTIDE SEQUENCE</scope>
    <source>
        <strain evidence="3">N6</strain>
    </source>
</reference>
<feature type="compositionally biased region" description="Basic and acidic residues" evidence="1">
    <location>
        <begin position="425"/>
        <end position="439"/>
    </location>
</feature>
<dbReference type="Pfam" id="PF13638">
    <property type="entry name" value="PIN_4"/>
    <property type="match status" value="1"/>
</dbReference>
<proteinExistence type="predicted"/>
<feature type="domain" description="PIN" evidence="2">
    <location>
        <begin position="116"/>
        <end position="303"/>
    </location>
</feature>
<dbReference type="Gene3D" id="3.40.50.1010">
    <property type="entry name" value="5'-nuclease"/>
    <property type="match status" value="1"/>
</dbReference>
<sequence length="631" mass="69527">MHGEAPGGRIAPFFPWHSTNITYSSENTLQFPHHDAQRDIPDDPVGYEQVAQDIRTALRDDDVEMEDTSDWPTSWVDDDDEQEVPSSNGRTLVQSSVLRLPAQSSASSENGSPRTLYIVLDTNIFISHLKAVQAIHEQLLLPIKGHHDQTFSKPSQRSRIKLLVPNIVVHELDKQKNLPVPQAMPPSSKATSNAATNRLLLDSQHAKVKTLNRTSSHALAAAARSAIEWLLRTRQAQRRHEADQAVPQICVFQRKSEVVNEDIILSKADDRILDCCEYYQKDPHNFVATNHVILWTDDKNLTLQAEIHDITCIGSRVYSGEDVLAIAKQSLDTECGSRTTPSTALASEQQETNLSAPMNVQQAKIVSIQAASNPSHSRKIAAHGKKASGRGITSSIWAHTARGPPKLMANGSNDVNGASALPRPTDSRKTQRAKPKETANDVDNSIVTSSAHNANLAPRLADALAIMTSTGPSPTALDNALGHILAFPLYDSLLKRVCDNRATVVRQFLGPADPGPGHWSGSHCLTLLLKGWQFGLQATYVAGQTTGSAVSDQVAFEALLWLRAFFSHDQASSSIQQGCTPPVWHSSEDRFRVSEALRIVFINDCPTWWLDPQHLRMMERLVYWVYRGPAS</sequence>
<dbReference type="EMBL" id="BLZA01000019">
    <property type="protein sequence ID" value="GHJ86923.1"/>
    <property type="molecule type" value="Genomic_DNA"/>
</dbReference>
<evidence type="ECO:0000256" key="1">
    <source>
        <dbReference type="SAM" id="MobiDB-lite"/>
    </source>
</evidence>
<feature type="region of interest" description="Disordered" evidence="1">
    <location>
        <begin position="402"/>
        <end position="440"/>
    </location>
</feature>
<evidence type="ECO:0000313" key="4">
    <source>
        <dbReference type="Proteomes" id="UP000620104"/>
    </source>
</evidence>
<dbReference type="PANTHER" id="PTHR16161:SF0">
    <property type="entry name" value="TRANSCRIPTIONAL PROTEIN SWT1"/>
    <property type="match status" value="1"/>
</dbReference>
<dbReference type="InterPro" id="IPR029060">
    <property type="entry name" value="PIN-like_dom_sf"/>
</dbReference>
<comment type="caution">
    <text evidence="3">The sequence shown here is derived from an EMBL/GenBank/DDBJ whole genome shotgun (WGS) entry which is preliminary data.</text>
</comment>
<feature type="region of interest" description="Disordered" evidence="1">
    <location>
        <begin position="59"/>
        <end position="92"/>
    </location>
</feature>
<dbReference type="Proteomes" id="UP000620104">
    <property type="component" value="Unassembled WGS sequence"/>
</dbReference>
<dbReference type="PANTHER" id="PTHR16161">
    <property type="entry name" value="TRANSCRIPTIONAL PROTEIN SWT1"/>
    <property type="match status" value="1"/>
</dbReference>
<protein>
    <recommendedName>
        <fullName evidence="2">PIN domain-containing protein</fullName>
    </recommendedName>
</protein>
<accession>A0A8H3TTP7</accession>
<evidence type="ECO:0000259" key="2">
    <source>
        <dbReference type="SMART" id="SM00670"/>
    </source>
</evidence>
<dbReference type="GO" id="GO:0005634">
    <property type="term" value="C:nucleus"/>
    <property type="evidence" value="ECO:0007669"/>
    <property type="project" value="TreeGrafter"/>
</dbReference>
<dbReference type="InterPro" id="IPR002716">
    <property type="entry name" value="PIN_dom"/>
</dbReference>
<keyword evidence="4" id="KW-1185">Reference proteome</keyword>
<evidence type="ECO:0000313" key="3">
    <source>
        <dbReference type="EMBL" id="GHJ86923.1"/>
    </source>
</evidence>
<dbReference type="AlphaFoldDB" id="A0A8H3TTP7"/>
<dbReference type="GO" id="GO:0004540">
    <property type="term" value="F:RNA nuclease activity"/>
    <property type="evidence" value="ECO:0007669"/>
    <property type="project" value="UniProtKB-ARBA"/>
</dbReference>
<gene>
    <name evidence="3" type="ORF">NliqN6_3325</name>
</gene>
<dbReference type="OrthoDB" id="2017974at2759"/>
<dbReference type="SMART" id="SM00670">
    <property type="entry name" value="PINc"/>
    <property type="match status" value="1"/>
</dbReference>
<name>A0A8H3TTP7_9TREE</name>
<organism evidence="3 4">
    <name type="scientific">Naganishia liquefaciens</name>
    <dbReference type="NCBI Taxonomy" id="104408"/>
    <lineage>
        <taxon>Eukaryota</taxon>
        <taxon>Fungi</taxon>
        <taxon>Dikarya</taxon>
        <taxon>Basidiomycota</taxon>
        <taxon>Agaricomycotina</taxon>
        <taxon>Tremellomycetes</taxon>
        <taxon>Filobasidiales</taxon>
        <taxon>Filobasidiaceae</taxon>
        <taxon>Naganishia</taxon>
    </lineage>
</organism>
<dbReference type="InterPro" id="IPR052626">
    <property type="entry name" value="SWT1_Regulator"/>
</dbReference>